<evidence type="ECO:0000313" key="5">
    <source>
        <dbReference type="EMBL" id="BAM33269.1"/>
    </source>
</evidence>
<gene>
    <name evidence="5" type="primary">virB4</name>
    <name evidence="5" type="ORF">HCBAA847_2051</name>
    <name evidence="6" type="ORF">HCCG_00454</name>
</gene>
<dbReference type="InterPro" id="IPR027417">
    <property type="entry name" value="P-loop_NTPase"/>
</dbReference>
<dbReference type="Gene3D" id="3.40.50.300">
    <property type="entry name" value="P-loop containing nucleotide triphosphate hydrolases"/>
    <property type="match status" value="1"/>
</dbReference>
<dbReference type="SUPFAM" id="SSF52540">
    <property type="entry name" value="P-loop containing nucleoside triphosphate hydrolases"/>
    <property type="match status" value="1"/>
</dbReference>
<dbReference type="EMBL" id="AP012492">
    <property type="protein sequence ID" value="BAM33269.1"/>
    <property type="molecule type" value="Genomic_DNA"/>
</dbReference>
<dbReference type="Pfam" id="PF03135">
    <property type="entry name" value="CagE_TrbE_VirB"/>
    <property type="match status" value="1"/>
</dbReference>
<dbReference type="PANTHER" id="PTHR30121">
    <property type="entry name" value="UNCHARACTERIZED PROTEIN YJGR-RELATED"/>
    <property type="match status" value="1"/>
</dbReference>
<dbReference type="GO" id="GO:0016787">
    <property type="term" value="F:hydrolase activity"/>
    <property type="evidence" value="ECO:0007669"/>
    <property type="project" value="UniProtKB-KW"/>
</dbReference>
<evidence type="ECO:0000313" key="6">
    <source>
        <dbReference type="EMBL" id="EFR45908.1"/>
    </source>
</evidence>
<evidence type="ECO:0000259" key="4">
    <source>
        <dbReference type="Pfam" id="PF03135"/>
    </source>
</evidence>
<evidence type="ECO:0000256" key="3">
    <source>
        <dbReference type="ARBA" id="ARBA00022840"/>
    </source>
</evidence>
<sequence>MNITEKIKRSIANFIYSALPNQYSMCEENNILGIYDEYFLITKGENFVGAIELEGFNYNSATEQRLIDLSIDRINSLNALNDTMEARIVVRRREMTYNRKYEIDNIYASKLINQWENNQRVFVNSYLVIFETKNTGTKGFFEKKKLEMTTSITEDSDNNITYVNKLTILKATIERFMQTLSIYEPKMLNSTDILRFYAEYINGVYIPIKAHNGLLSDSYIGSLVSFHKDYFIQDFNGHKIFNRFIGIKAYDTEEITSLTISNILHSHYELDFYLSIDSISKEKAQAKIKQKMKLAPSFAKAQLHDLKEMIDSDRLYMQNLSYTILIKAKSKDELNEASGTILNELKNAGLIAVNETLNLQPTFFSMFPNKSFLNARKRTHTSKSISTMILFEKEYLGKTKNSWGDTPVTLLKNQSMSPYLFNFHADDTKQVVGHTMIVGGTGAGKTTLVSFLMANLFKYDIDLLALDRLNGLYSFTEFLDGEYNNGEDFYINPFTLPDDTESVTFLTSWLVSMIGLNPEPTTQEEAEKLKSIESVIRNLYHHLTPQGQRFSLKDVQQNIVKTNDQHIPLQLERYLQNPLFNKEHDALEFKKKLTTLNMDFIIENEKDAGLIAHYLFHKMIYRAKNSNKGCFIFIDEFKSYLSNPTFNERIALTLTQARKVNSVLAMAFQDMHQLDNVKNAESFVRNLAHIIIFPTSDIEIFAKYNIHLADNEINFLVNTGQNERKVLIKNLIDPTKSNIIDVNLARLGKYLKILSSDSDTVNTIKKLKVQHPNWKEMFLNA</sequence>
<reference evidence="7" key="4">
    <citation type="journal article" date="2014" name="Genome Announc.">
        <title>Draft genome sequences of six enterohepatic helicobacter species isolated from humans and one from rhesus macaques.</title>
        <authorList>
            <person name="Shen Z."/>
            <person name="Sheh A."/>
            <person name="Young S.K."/>
            <person name="Abouelliel A."/>
            <person name="Ward D.V."/>
            <person name="Earl A.M."/>
            <person name="Fox J.G."/>
        </authorList>
    </citation>
    <scope>NUCLEOTIDE SEQUENCE [LARGE SCALE GENOMIC DNA]</scope>
    <source>
        <strain evidence="7">CCUG 18818</strain>
    </source>
</reference>
<dbReference type="Proteomes" id="UP000005755">
    <property type="component" value="Unassembled WGS sequence"/>
</dbReference>
<protein>
    <submittedName>
        <fullName evidence="5 6">ATPase</fullName>
        <ecNumber evidence="5">3.6.1.-</ecNumber>
    </submittedName>
</protein>
<keyword evidence="5" id="KW-0378">Hydrolase</keyword>
<dbReference type="EC" id="3.6.1.-" evidence="5"/>
<dbReference type="EMBL" id="DS990391">
    <property type="protein sequence ID" value="EFR45908.1"/>
    <property type="molecule type" value="Genomic_DNA"/>
</dbReference>
<evidence type="ECO:0000313" key="7">
    <source>
        <dbReference type="Proteomes" id="UP000005755"/>
    </source>
</evidence>
<proteinExistence type="inferred from homology"/>
<dbReference type="PANTHER" id="PTHR30121:SF12">
    <property type="entry name" value="TYPE IV SECRETION SYSTEM PROTEIN CAGE"/>
    <property type="match status" value="1"/>
</dbReference>
<keyword evidence="7" id="KW-1185">Reference proteome</keyword>
<dbReference type="KEGG" id="hcb:HCBAA847_2051"/>
<feature type="domain" description="CagE TrbE VirB component of type IV transporter system central" evidence="4">
    <location>
        <begin position="179"/>
        <end position="376"/>
    </location>
</feature>
<dbReference type="GO" id="GO:0005524">
    <property type="term" value="F:ATP binding"/>
    <property type="evidence" value="ECO:0007669"/>
    <property type="project" value="UniProtKB-KW"/>
</dbReference>
<keyword evidence="2" id="KW-0547">Nucleotide-binding</keyword>
<dbReference type="InterPro" id="IPR051162">
    <property type="entry name" value="T4SS_component"/>
</dbReference>
<dbReference type="AlphaFoldDB" id="A0AAI8QHY8"/>
<organism evidence="5 8">
    <name type="scientific">Helicobacter cinaedi CCUG 18818 = ATCC BAA-847</name>
    <dbReference type="NCBI Taxonomy" id="537971"/>
    <lineage>
        <taxon>Bacteria</taxon>
        <taxon>Pseudomonadati</taxon>
        <taxon>Campylobacterota</taxon>
        <taxon>Epsilonproteobacteria</taxon>
        <taxon>Campylobacterales</taxon>
        <taxon>Helicobacteraceae</taxon>
        <taxon>Helicobacter</taxon>
    </lineage>
</organism>
<evidence type="ECO:0000256" key="2">
    <source>
        <dbReference type="ARBA" id="ARBA00022741"/>
    </source>
</evidence>
<comment type="similarity">
    <text evidence="1">Belongs to the TrbE/VirB4 family.</text>
</comment>
<reference evidence="6" key="1">
    <citation type="submission" date="2008-08" db="EMBL/GenBank/DDBJ databases">
        <title>Annotation of Helicobacter cinaedi strain CCUG 18818.</title>
        <authorList>
            <consortium name="The Broad Institute Genome Sequencing Platform"/>
            <person name="Fox J.G."/>
            <person name="Shen Z."/>
            <person name="Charoenlap N."/>
            <person name="Schauer D.B."/>
            <person name="Ward D."/>
            <person name="Mehta T."/>
            <person name="Young S."/>
            <person name="Jaffe D."/>
            <person name="Gnerre S."/>
            <person name="Berlin A."/>
            <person name="Heiman D."/>
            <person name="Hepburn T."/>
            <person name="Shea T."/>
            <person name="Sykes S."/>
            <person name="Alvarado L."/>
            <person name="Kodira C."/>
            <person name="Borodovsky M."/>
            <person name="Lander E."/>
            <person name="Galagan J."/>
            <person name="Nusbaum C."/>
            <person name="Birren B."/>
        </authorList>
    </citation>
    <scope>NUCLEOTIDE SEQUENCE</scope>
    <source>
        <strain evidence="6">CCUG 18818</strain>
    </source>
</reference>
<keyword evidence="3" id="KW-0067">ATP-binding</keyword>
<dbReference type="RefSeq" id="WP_002955737.1">
    <property type="nucleotide sequence ID" value="NC_020555.1"/>
</dbReference>
<reference evidence="5 8" key="2">
    <citation type="journal article" date="2012" name="J. Bacteriol.">
        <title>Complete Genome Sequence of Helicobacter cinaedi Type Strain ATCC BAA-847.</title>
        <authorList>
            <person name="Miyoshi-Akiyama T."/>
            <person name="Takeshita N."/>
            <person name="Ohmagari N."/>
            <person name="Kirikae T."/>
        </authorList>
    </citation>
    <scope>NUCLEOTIDE SEQUENCE [LARGE SCALE GENOMIC DNA]</scope>
    <source>
        <strain evidence="5 8">ATCC BAA-847</strain>
    </source>
</reference>
<dbReference type="InterPro" id="IPR018145">
    <property type="entry name" value="CagE_TrbE_VirB_cntrl_dom"/>
</dbReference>
<name>A0AAI8QHY8_9HELI</name>
<reference evidence="5" key="3">
    <citation type="submission" date="2012-07" db="EMBL/GenBank/DDBJ databases">
        <authorList>
            <person name="Akiyama T."/>
            <person name="Takeshita N."/>
            <person name="Ohmagari N."/>
            <person name="Kirikae T."/>
        </authorList>
    </citation>
    <scope>NUCLEOTIDE SEQUENCE</scope>
    <source>
        <strain evidence="5">ATCC BAA-847</strain>
    </source>
</reference>
<evidence type="ECO:0000256" key="1">
    <source>
        <dbReference type="ARBA" id="ARBA00006512"/>
    </source>
</evidence>
<evidence type="ECO:0000313" key="8">
    <source>
        <dbReference type="Proteomes" id="UP000006036"/>
    </source>
</evidence>
<accession>A0AAI8QHY8</accession>
<dbReference type="Proteomes" id="UP000006036">
    <property type="component" value="Chromosome 1"/>
</dbReference>